<evidence type="ECO:0000313" key="2">
    <source>
        <dbReference type="Proteomes" id="UP001054945"/>
    </source>
</evidence>
<accession>A0AAV4NX98</accession>
<reference evidence="1 2" key="1">
    <citation type="submission" date="2021-06" db="EMBL/GenBank/DDBJ databases">
        <title>Caerostris extrusa draft genome.</title>
        <authorList>
            <person name="Kono N."/>
            <person name="Arakawa K."/>
        </authorList>
    </citation>
    <scope>NUCLEOTIDE SEQUENCE [LARGE SCALE GENOMIC DNA]</scope>
</reference>
<proteinExistence type="predicted"/>
<dbReference type="EMBL" id="BPLR01003760">
    <property type="protein sequence ID" value="GIX88370.1"/>
    <property type="molecule type" value="Genomic_DNA"/>
</dbReference>
<organism evidence="1 2">
    <name type="scientific">Caerostris extrusa</name>
    <name type="common">Bark spider</name>
    <name type="synonym">Caerostris bankana</name>
    <dbReference type="NCBI Taxonomy" id="172846"/>
    <lineage>
        <taxon>Eukaryota</taxon>
        <taxon>Metazoa</taxon>
        <taxon>Ecdysozoa</taxon>
        <taxon>Arthropoda</taxon>
        <taxon>Chelicerata</taxon>
        <taxon>Arachnida</taxon>
        <taxon>Araneae</taxon>
        <taxon>Araneomorphae</taxon>
        <taxon>Entelegynae</taxon>
        <taxon>Araneoidea</taxon>
        <taxon>Araneidae</taxon>
        <taxon>Caerostris</taxon>
    </lineage>
</organism>
<sequence>MHPALKIHSQKWKITMYVSSTETLITTSSASVNFPAPFPEQLPLCRSSDEWWLFQSLSCSKRGGRASTPTLSKRVVKRIICKHPSPSGRSRELG</sequence>
<dbReference type="Proteomes" id="UP001054945">
    <property type="component" value="Unassembled WGS sequence"/>
</dbReference>
<protein>
    <submittedName>
        <fullName evidence="1">Uncharacterized protein</fullName>
    </submittedName>
</protein>
<gene>
    <name evidence="1" type="ORF">CEXT_662871</name>
</gene>
<name>A0AAV4NX98_CAEEX</name>
<keyword evidence="2" id="KW-1185">Reference proteome</keyword>
<comment type="caution">
    <text evidence="1">The sequence shown here is derived from an EMBL/GenBank/DDBJ whole genome shotgun (WGS) entry which is preliminary data.</text>
</comment>
<dbReference type="AlphaFoldDB" id="A0AAV4NX98"/>
<evidence type="ECO:0000313" key="1">
    <source>
        <dbReference type="EMBL" id="GIX88370.1"/>
    </source>
</evidence>